<dbReference type="RefSeq" id="WP_048355450.1">
    <property type="nucleotide sequence ID" value="NZ_CP023481.1"/>
</dbReference>
<reference evidence="5" key="2">
    <citation type="submission" date="2015-10" db="EMBL/GenBank/DDBJ databases">
        <authorList>
            <person name="Gilbert D.G."/>
        </authorList>
    </citation>
    <scope>NUCLEOTIDE SEQUENCE</scope>
    <source>
        <strain evidence="5">GO-13</strain>
    </source>
</reference>
<evidence type="ECO:0000313" key="6">
    <source>
        <dbReference type="EMBL" id="MEC0485036.1"/>
    </source>
</evidence>
<keyword evidence="2" id="KW-0285">Flavoprotein</keyword>
<comment type="caution">
    <text evidence="5">The sequence shown here is derived from an EMBL/GenBank/DDBJ whole genome shotgun (WGS) entry which is preliminary data.</text>
</comment>
<organism evidence="5 8">
    <name type="scientific">Bacillus glycinifermentans</name>
    <dbReference type="NCBI Taxonomy" id="1664069"/>
    <lineage>
        <taxon>Bacteria</taxon>
        <taxon>Bacillati</taxon>
        <taxon>Bacillota</taxon>
        <taxon>Bacilli</taxon>
        <taxon>Bacillales</taxon>
        <taxon>Bacillaceae</taxon>
        <taxon>Bacillus</taxon>
    </lineage>
</organism>
<accession>A0A0T6BVK5</accession>
<dbReference type="Proteomes" id="UP000036168">
    <property type="component" value="Unassembled WGS sequence"/>
</dbReference>
<dbReference type="InterPro" id="IPR052174">
    <property type="entry name" value="Flavoredoxin"/>
</dbReference>
<dbReference type="SUPFAM" id="SSF50475">
    <property type="entry name" value="FMN-binding split barrel"/>
    <property type="match status" value="1"/>
</dbReference>
<dbReference type="Proteomes" id="UP001341297">
    <property type="component" value="Unassembled WGS sequence"/>
</dbReference>
<evidence type="ECO:0000313" key="9">
    <source>
        <dbReference type="Proteomes" id="UP001341297"/>
    </source>
</evidence>
<comment type="similarity">
    <text evidence="3">Belongs to the flavoredoxin family.</text>
</comment>
<dbReference type="OrthoDB" id="9794638at2"/>
<evidence type="ECO:0000313" key="5">
    <source>
        <dbReference type="EMBL" id="KRT95238.1"/>
    </source>
</evidence>
<dbReference type="InterPro" id="IPR012349">
    <property type="entry name" value="Split_barrel_FMN-bd"/>
</dbReference>
<dbReference type="GO" id="GO:0016646">
    <property type="term" value="F:oxidoreductase activity, acting on the CH-NH group of donors, NAD or NADP as acceptor"/>
    <property type="evidence" value="ECO:0007669"/>
    <property type="project" value="UniProtKB-ARBA"/>
</dbReference>
<dbReference type="GO" id="GO:0010181">
    <property type="term" value="F:FMN binding"/>
    <property type="evidence" value="ECO:0007669"/>
    <property type="project" value="InterPro"/>
</dbReference>
<evidence type="ECO:0000256" key="2">
    <source>
        <dbReference type="ARBA" id="ARBA00022630"/>
    </source>
</evidence>
<keyword evidence="9" id="KW-1185">Reference proteome</keyword>
<feature type="domain" description="Flavin reductase like" evidence="4">
    <location>
        <begin position="12"/>
        <end position="150"/>
    </location>
</feature>
<dbReference type="Gene3D" id="2.30.110.10">
    <property type="entry name" value="Electron Transport, Fmn-binding Protein, Chain A"/>
    <property type="match status" value="1"/>
</dbReference>
<dbReference type="AlphaFoldDB" id="A0A0T6BVK5"/>
<dbReference type="InterPro" id="IPR002563">
    <property type="entry name" value="Flavin_Rdtase-like_dom"/>
</dbReference>
<evidence type="ECO:0000256" key="3">
    <source>
        <dbReference type="ARBA" id="ARBA00038054"/>
    </source>
</evidence>
<evidence type="ECO:0000256" key="1">
    <source>
        <dbReference type="ARBA" id="ARBA00001917"/>
    </source>
</evidence>
<comment type="cofactor">
    <cofactor evidence="1">
        <name>FMN</name>
        <dbReference type="ChEBI" id="CHEBI:58210"/>
    </cofactor>
</comment>
<evidence type="ECO:0000313" key="7">
    <source>
        <dbReference type="EMBL" id="MEC0488156.1"/>
    </source>
</evidence>
<dbReference type="PANTHER" id="PTHR43567">
    <property type="entry name" value="FLAVOREDOXIN-RELATED-RELATED"/>
    <property type="match status" value="1"/>
</dbReference>
<gene>
    <name evidence="5" type="ORF">AB447_212065</name>
    <name evidence="6" type="ORF">P8828_09255</name>
    <name evidence="7" type="ORF">P8828_25855</name>
</gene>
<dbReference type="PANTHER" id="PTHR43567:SF1">
    <property type="entry name" value="FLAVOREDOXIN"/>
    <property type="match status" value="1"/>
</dbReference>
<evidence type="ECO:0000313" key="8">
    <source>
        <dbReference type="Proteomes" id="UP000036168"/>
    </source>
</evidence>
<sequence>MRTPIDEPIWYAYPGMVAVVTAQYEGEKNAMASGWHTYIGSSPGMYGISLNKETYTYKLIEKSGVFGVNFLPGRCSELIQALGTRSGRDINKFEAFHIQYEAGLKAEVPILTDAYFAYECKVHSVSTLGDQEWIVGEVLQRYQDKELFLKNGMPNLEKLDIPLHIGGSSYRILNSKAEEHQHDFYPNTD</sequence>
<dbReference type="SMART" id="SM00903">
    <property type="entry name" value="Flavin_Reduct"/>
    <property type="match status" value="1"/>
</dbReference>
<reference evidence="5 8" key="1">
    <citation type="journal article" date="2015" name="Int. J. Syst. Evol. Microbiol.">
        <title>Bacillus glycinifermentans sp. nov., isolated from fermented soybean paste.</title>
        <authorList>
            <person name="Kim S.J."/>
            <person name="Dunlap C.A."/>
            <person name="Kwon S.W."/>
            <person name="Rooney A.P."/>
        </authorList>
    </citation>
    <scope>NUCLEOTIDE SEQUENCE [LARGE SCALE GENOMIC DNA]</scope>
    <source>
        <strain evidence="5 8">GO-13</strain>
    </source>
</reference>
<reference evidence="6 9" key="3">
    <citation type="submission" date="2023-03" db="EMBL/GenBank/DDBJ databases">
        <title>Agriculturally important microbes genome sequencing.</title>
        <authorList>
            <person name="Dunlap C."/>
        </authorList>
    </citation>
    <scope>NUCLEOTIDE SEQUENCE [LARGE SCALE GENOMIC DNA]</scope>
    <source>
        <strain evidence="6 9">CBP-3203</strain>
    </source>
</reference>
<dbReference type="EMBL" id="JARRTL010000102">
    <property type="protein sequence ID" value="MEC0488156.1"/>
    <property type="molecule type" value="Genomic_DNA"/>
</dbReference>
<dbReference type="STRING" id="1664069.BGLY_3063"/>
<dbReference type="EMBL" id="JARRTL010000008">
    <property type="protein sequence ID" value="MEC0485036.1"/>
    <property type="molecule type" value="Genomic_DNA"/>
</dbReference>
<evidence type="ECO:0000259" key="4">
    <source>
        <dbReference type="SMART" id="SM00903"/>
    </source>
</evidence>
<name>A0A0T6BVK5_9BACI</name>
<proteinExistence type="inferred from homology"/>
<protein>
    <submittedName>
        <fullName evidence="5">Flavin oxidoreductase</fullName>
    </submittedName>
    <submittedName>
        <fullName evidence="6">Flavin reductase family protein</fullName>
    </submittedName>
</protein>
<dbReference type="Pfam" id="PF01613">
    <property type="entry name" value="Flavin_Reduct"/>
    <property type="match status" value="1"/>
</dbReference>
<dbReference type="EMBL" id="LECW02000004">
    <property type="protein sequence ID" value="KRT95238.1"/>
    <property type="molecule type" value="Genomic_DNA"/>
</dbReference>